<gene>
    <name evidence="2" type="ORF">QOZ94_002620</name>
</gene>
<comment type="caution">
    <text evidence="2">The sequence shown here is derived from an EMBL/GenBank/DDBJ whole genome shotgun (WGS) entry which is preliminary data.</text>
</comment>
<protein>
    <recommendedName>
        <fullName evidence="4">Transposase</fullName>
    </recommendedName>
</protein>
<organism evidence="2 3">
    <name type="scientific">Xanthobacter agilis</name>
    <dbReference type="NCBI Taxonomy" id="47492"/>
    <lineage>
        <taxon>Bacteria</taxon>
        <taxon>Pseudomonadati</taxon>
        <taxon>Pseudomonadota</taxon>
        <taxon>Alphaproteobacteria</taxon>
        <taxon>Hyphomicrobiales</taxon>
        <taxon>Xanthobacteraceae</taxon>
        <taxon>Xanthobacter</taxon>
    </lineage>
</organism>
<dbReference type="RefSeq" id="WP_237347059.1">
    <property type="nucleotide sequence ID" value="NZ_JABWGX010000027.1"/>
</dbReference>
<sequence>MKRHARSDGLPQALKAVAATIVSAFSSEVDFGSREGNAPMQKLRADDVSQGQRKTL</sequence>
<feature type="region of interest" description="Disordered" evidence="1">
    <location>
        <begin position="30"/>
        <end position="56"/>
    </location>
</feature>
<proteinExistence type="predicted"/>
<dbReference type="EMBL" id="JAUSVY010000005">
    <property type="protein sequence ID" value="MDQ0505820.1"/>
    <property type="molecule type" value="Genomic_DNA"/>
</dbReference>
<reference evidence="2 3" key="1">
    <citation type="submission" date="2023-07" db="EMBL/GenBank/DDBJ databases">
        <title>Genomic Encyclopedia of Type Strains, Phase IV (KMG-IV): sequencing the most valuable type-strain genomes for metagenomic binning, comparative biology and taxonomic classification.</title>
        <authorList>
            <person name="Goeker M."/>
        </authorList>
    </citation>
    <scope>NUCLEOTIDE SEQUENCE [LARGE SCALE GENOMIC DNA]</scope>
    <source>
        <strain evidence="2 3">DSM 3770</strain>
    </source>
</reference>
<dbReference type="Proteomes" id="UP001241747">
    <property type="component" value="Unassembled WGS sequence"/>
</dbReference>
<evidence type="ECO:0000256" key="1">
    <source>
        <dbReference type="SAM" id="MobiDB-lite"/>
    </source>
</evidence>
<name>A0ABU0LF98_XANAG</name>
<accession>A0ABU0LF98</accession>
<evidence type="ECO:0000313" key="2">
    <source>
        <dbReference type="EMBL" id="MDQ0505820.1"/>
    </source>
</evidence>
<keyword evidence="3" id="KW-1185">Reference proteome</keyword>
<evidence type="ECO:0008006" key="4">
    <source>
        <dbReference type="Google" id="ProtNLM"/>
    </source>
</evidence>
<evidence type="ECO:0000313" key="3">
    <source>
        <dbReference type="Proteomes" id="UP001241747"/>
    </source>
</evidence>